<keyword evidence="2" id="KW-1185">Reference proteome</keyword>
<name>A0A0W0Y5Q5_9GAMM</name>
<proteinExistence type="predicted"/>
<dbReference type="EMBL" id="LNYS01000006">
    <property type="protein sequence ID" value="KTD52311.1"/>
    <property type="molecule type" value="Genomic_DNA"/>
</dbReference>
<reference evidence="1 2" key="1">
    <citation type="submission" date="2015-11" db="EMBL/GenBank/DDBJ databases">
        <title>Genomic analysis of 38 Legionella species identifies large and diverse effector repertoires.</title>
        <authorList>
            <person name="Burstein D."/>
            <person name="Amaro F."/>
            <person name="Zusman T."/>
            <person name="Lifshitz Z."/>
            <person name="Cohen O."/>
            <person name="Gilbert J.A."/>
            <person name="Pupko T."/>
            <person name="Shuman H.A."/>
            <person name="Segal G."/>
        </authorList>
    </citation>
    <scope>NUCLEOTIDE SEQUENCE [LARGE SCALE GENOMIC DNA]</scope>
    <source>
        <strain evidence="1 2">CDC#1442-AUS-E</strain>
    </source>
</reference>
<evidence type="ECO:0000313" key="1">
    <source>
        <dbReference type="EMBL" id="KTD52311.1"/>
    </source>
</evidence>
<sequence>MPLITIPGYCGFPAGSSVPYEIPGSLGQAEGRSCIKPRYAGDKFSADPVR</sequence>
<dbReference type="AlphaFoldDB" id="A0A0W0Y5Q5"/>
<comment type="caution">
    <text evidence="1">The sequence shown here is derived from an EMBL/GenBank/DDBJ whole genome shotgun (WGS) entry which is preliminary data.</text>
</comment>
<protein>
    <submittedName>
        <fullName evidence="1">Uncharacterized protein</fullName>
    </submittedName>
</protein>
<accession>A0A0W0Y5Q5</accession>
<gene>
    <name evidence="1" type="ORF">Lqui_1155</name>
</gene>
<dbReference type="Proteomes" id="UP000054618">
    <property type="component" value="Unassembled WGS sequence"/>
</dbReference>
<evidence type="ECO:0000313" key="2">
    <source>
        <dbReference type="Proteomes" id="UP000054618"/>
    </source>
</evidence>
<organism evidence="1 2">
    <name type="scientific">Legionella quinlivanii</name>
    <dbReference type="NCBI Taxonomy" id="45073"/>
    <lineage>
        <taxon>Bacteria</taxon>
        <taxon>Pseudomonadati</taxon>
        <taxon>Pseudomonadota</taxon>
        <taxon>Gammaproteobacteria</taxon>
        <taxon>Legionellales</taxon>
        <taxon>Legionellaceae</taxon>
        <taxon>Legionella</taxon>
    </lineage>
</organism>